<dbReference type="Proteomes" id="UP000250831">
    <property type="component" value="Unassembled WGS sequence"/>
</dbReference>
<protein>
    <submittedName>
        <fullName evidence="1">Uncharacterized protein</fullName>
    </submittedName>
</protein>
<dbReference type="PROSITE" id="PS51257">
    <property type="entry name" value="PROKAR_LIPOPROTEIN"/>
    <property type="match status" value="1"/>
</dbReference>
<sequence length="116" mass="12578">MSNRIFIGGIIGAFILASASSCSSQKKTVNMEQQVSQQEITGTITAIENGKDGYMASVKDEKGTISIVTISVVNLQKSGGTFKRYNIGDRIQAKGEFWKDQASVMHITAKSIMEVK</sequence>
<name>A0A363P018_9SPHI</name>
<dbReference type="AlphaFoldDB" id="A0A363P018"/>
<gene>
    <name evidence="1" type="ORF">DCO56_04665</name>
</gene>
<organism evidence="1 2">
    <name type="scientific">Sphingobacterium athyrii</name>
    <dbReference type="NCBI Taxonomy" id="2152717"/>
    <lineage>
        <taxon>Bacteria</taxon>
        <taxon>Pseudomonadati</taxon>
        <taxon>Bacteroidota</taxon>
        <taxon>Sphingobacteriia</taxon>
        <taxon>Sphingobacteriales</taxon>
        <taxon>Sphingobacteriaceae</taxon>
        <taxon>Sphingobacterium</taxon>
    </lineage>
</organism>
<dbReference type="EMBL" id="QCXX01000001">
    <property type="protein sequence ID" value="PUV26251.1"/>
    <property type="molecule type" value="Genomic_DNA"/>
</dbReference>
<dbReference type="RefSeq" id="WP_108632539.1">
    <property type="nucleotide sequence ID" value="NZ_QCXX01000001.1"/>
</dbReference>
<dbReference type="OrthoDB" id="1260929at2"/>
<evidence type="ECO:0000313" key="1">
    <source>
        <dbReference type="EMBL" id="PUV26251.1"/>
    </source>
</evidence>
<proteinExistence type="predicted"/>
<evidence type="ECO:0000313" key="2">
    <source>
        <dbReference type="Proteomes" id="UP000250831"/>
    </source>
</evidence>
<comment type="caution">
    <text evidence="1">The sequence shown here is derived from an EMBL/GenBank/DDBJ whole genome shotgun (WGS) entry which is preliminary data.</text>
</comment>
<accession>A0A363P018</accession>
<reference evidence="1 2" key="1">
    <citation type="submission" date="2018-04" db="EMBL/GenBank/DDBJ databases">
        <title>Sphingobacterium sp. M46 Genome.</title>
        <authorList>
            <person name="Cheng J."/>
            <person name="Li Y."/>
        </authorList>
    </citation>
    <scope>NUCLEOTIDE SEQUENCE [LARGE SCALE GENOMIC DNA]</scope>
    <source>
        <strain evidence="1 2">M46</strain>
    </source>
</reference>
<keyword evidence="2" id="KW-1185">Reference proteome</keyword>